<dbReference type="SMART" id="SM00382">
    <property type="entry name" value="AAA"/>
    <property type="match status" value="1"/>
</dbReference>
<dbReference type="PIRSF" id="PIRSF034888">
    <property type="entry name" value="P-loop_UCP034888"/>
    <property type="match status" value="1"/>
</dbReference>
<dbReference type="InterPro" id="IPR003959">
    <property type="entry name" value="ATPase_AAA_core"/>
</dbReference>
<dbReference type="InterPro" id="IPR041685">
    <property type="entry name" value="AAA_GajA/Old/RecF-like"/>
</dbReference>
<organism evidence="2 3">
    <name type="scientific">Geodia barretti</name>
    <name type="common">Barrett's horny sponge</name>
    <dbReference type="NCBI Taxonomy" id="519541"/>
    <lineage>
        <taxon>Eukaryota</taxon>
        <taxon>Metazoa</taxon>
        <taxon>Porifera</taxon>
        <taxon>Demospongiae</taxon>
        <taxon>Heteroscleromorpha</taxon>
        <taxon>Tetractinellida</taxon>
        <taxon>Astrophorina</taxon>
        <taxon>Geodiidae</taxon>
        <taxon>Geodia</taxon>
    </lineage>
</organism>
<dbReference type="InterPro" id="IPR027417">
    <property type="entry name" value="P-loop_NTPase"/>
</dbReference>
<sequence>MITNITLENFKCFCHVSINPKLLTVLIGPNGTGKSSVLQALLLLKQSVGEDGLKYEGDFFNLSDPDDILPNFLPPSLPVHFRIEGNVAGTEFQYFDVFSDVPEASNANEMPRYLDELQILFDQLRFVPAARGLVRPTYALGDDHQEQISLHDGLGAQEEQLATNLAYSRPVEEYLSEALKKVTGIGIRAETVPSRLVEITSLAPSGVVNIVAEGFGSNALIQLLHQLILADEGATVLIEEPEIHLHPKAQADLAEVMADTAKAEDKQIIMTTHSEYVAGRLLTMVAEGKLTTDELAIYSFEKDEKGECSATEIEVTERGQVKGGLTGFHEATRDEMRRYADGLRKRV</sequence>
<dbReference type="PANTHER" id="PTHR43581">
    <property type="entry name" value="ATP/GTP PHOSPHATASE"/>
    <property type="match status" value="1"/>
</dbReference>
<dbReference type="AlphaFoldDB" id="A0AA35W665"/>
<keyword evidence="3" id="KW-1185">Reference proteome</keyword>
<feature type="domain" description="AAA+ ATPase" evidence="1">
    <location>
        <begin position="20"/>
        <end position="301"/>
    </location>
</feature>
<dbReference type="Gene3D" id="3.40.50.300">
    <property type="entry name" value="P-loop containing nucleotide triphosphate hydrolases"/>
    <property type="match status" value="2"/>
</dbReference>
<accession>A0AA35W665</accession>
<dbReference type="PANTHER" id="PTHR43581:SF2">
    <property type="entry name" value="EXCINUCLEASE ATPASE SUBUNIT"/>
    <property type="match status" value="1"/>
</dbReference>
<name>A0AA35W665_GEOBA</name>
<dbReference type="Pfam" id="PF13175">
    <property type="entry name" value="AAA_15"/>
    <property type="match status" value="1"/>
</dbReference>
<evidence type="ECO:0000313" key="2">
    <source>
        <dbReference type="EMBL" id="CAI8008799.1"/>
    </source>
</evidence>
<proteinExistence type="predicted"/>
<evidence type="ECO:0000313" key="3">
    <source>
        <dbReference type="Proteomes" id="UP001174909"/>
    </source>
</evidence>
<dbReference type="SUPFAM" id="SSF52540">
    <property type="entry name" value="P-loop containing nucleoside triphosphate hydrolases"/>
    <property type="match status" value="1"/>
</dbReference>
<gene>
    <name evidence="2" type="ORF">GBAR_LOCUS5985</name>
</gene>
<protein>
    <recommendedName>
        <fullName evidence="1">AAA+ ATPase domain-containing protein</fullName>
    </recommendedName>
</protein>
<dbReference type="InterPro" id="IPR051396">
    <property type="entry name" value="Bact_Antivir_Def_Nuclease"/>
</dbReference>
<dbReference type="Pfam" id="PF13304">
    <property type="entry name" value="AAA_21"/>
    <property type="match status" value="1"/>
</dbReference>
<evidence type="ECO:0000259" key="1">
    <source>
        <dbReference type="SMART" id="SM00382"/>
    </source>
</evidence>
<dbReference type="Proteomes" id="UP001174909">
    <property type="component" value="Unassembled WGS sequence"/>
</dbReference>
<dbReference type="InterPro" id="IPR014592">
    <property type="entry name" value="P-loop_UCP034888"/>
</dbReference>
<reference evidence="2" key="1">
    <citation type="submission" date="2023-03" db="EMBL/GenBank/DDBJ databases">
        <authorList>
            <person name="Steffen K."/>
            <person name="Cardenas P."/>
        </authorList>
    </citation>
    <scope>NUCLEOTIDE SEQUENCE</scope>
</reference>
<comment type="caution">
    <text evidence="2">The sequence shown here is derived from an EMBL/GenBank/DDBJ whole genome shotgun (WGS) entry which is preliminary data.</text>
</comment>
<dbReference type="EMBL" id="CASHTH010000895">
    <property type="protein sequence ID" value="CAI8008799.1"/>
    <property type="molecule type" value="Genomic_DNA"/>
</dbReference>
<dbReference type="InterPro" id="IPR003593">
    <property type="entry name" value="AAA+_ATPase"/>
</dbReference>